<sequence length="75" mass="8451">MLLYIILLLDENDAESIKKCKQILKSNNLEANLAFIMSNYGFISTSITRLETKGMSLTESIKIIKTTKESIHSAK</sequence>
<name>A0A6G0VUS4_APHCR</name>
<evidence type="ECO:0000313" key="2">
    <source>
        <dbReference type="Proteomes" id="UP000478052"/>
    </source>
</evidence>
<comment type="caution">
    <text evidence="1">The sequence shown here is derived from an EMBL/GenBank/DDBJ whole genome shotgun (WGS) entry which is preliminary data.</text>
</comment>
<feature type="non-terminal residue" evidence="1">
    <location>
        <position position="75"/>
    </location>
</feature>
<accession>A0A6G0VUS4</accession>
<organism evidence="1 2">
    <name type="scientific">Aphis craccivora</name>
    <name type="common">Cowpea aphid</name>
    <dbReference type="NCBI Taxonomy" id="307492"/>
    <lineage>
        <taxon>Eukaryota</taxon>
        <taxon>Metazoa</taxon>
        <taxon>Ecdysozoa</taxon>
        <taxon>Arthropoda</taxon>
        <taxon>Hexapoda</taxon>
        <taxon>Insecta</taxon>
        <taxon>Pterygota</taxon>
        <taxon>Neoptera</taxon>
        <taxon>Paraneoptera</taxon>
        <taxon>Hemiptera</taxon>
        <taxon>Sternorrhyncha</taxon>
        <taxon>Aphidomorpha</taxon>
        <taxon>Aphidoidea</taxon>
        <taxon>Aphididae</taxon>
        <taxon>Aphidini</taxon>
        <taxon>Aphis</taxon>
        <taxon>Aphis</taxon>
    </lineage>
</organism>
<protein>
    <submittedName>
        <fullName evidence="1">CGG triplet repeat-binding protein 1</fullName>
    </submittedName>
</protein>
<gene>
    <name evidence="1" type="ORF">FWK35_00035082</name>
</gene>
<dbReference type="EMBL" id="VUJU01011620">
    <property type="protein sequence ID" value="KAF0710538.1"/>
    <property type="molecule type" value="Genomic_DNA"/>
</dbReference>
<dbReference type="Proteomes" id="UP000478052">
    <property type="component" value="Unassembled WGS sequence"/>
</dbReference>
<dbReference type="AlphaFoldDB" id="A0A6G0VUS4"/>
<evidence type="ECO:0000313" key="1">
    <source>
        <dbReference type="EMBL" id="KAF0710538.1"/>
    </source>
</evidence>
<keyword evidence="2" id="KW-1185">Reference proteome</keyword>
<dbReference type="OrthoDB" id="8032690at2759"/>
<reference evidence="1 2" key="1">
    <citation type="submission" date="2019-08" db="EMBL/GenBank/DDBJ databases">
        <title>Whole genome of Aphis craccivora.</title>
        <authorList>
            <person name="Voronova N.V."/>
            <person name="Shulinski R.S."/>
            <person name="Bandarenka Y.V."/>
            <person name="Zhorov D.G."/>
            <person name="Warner D."/>
        </authorList>
    </citation>
    <scope>NUCLEOTIDE SEQUENCE [LARGE SCALE GENOMIC DNA]</scope>
    <source>
        <strain evidence="1">180601</strain>
        <tissue evidence="1">Whole Body</tissue>
    </source>
</reference>
<proteinExistence type="predicted"/>